<dbReference type="RefSeq" id="WP_012159769.1">
    <property type="nucleotide sequence ID" value="NC_009922.1"/>
</dbReference>
<gene>
    <name evidence="1" type="ordered locus">Clos_1917</name>
</gene>
<proteinExistence type="predicted"/>
<dbReference type="STRING" id="350688.Clos_1917"/>
<organism evidence="1 2">
    <name type="scientific">Alkaliphilus oremlandii (strain OhILAs)</name>
    <name type="common">Clostridium oremlandii (strain OhILAs)</name>
    <dbReference type="NCBI Taxonomy" id="350688"/>
    <lineage>
        <taxon>Bacteria</taxon>
        <taxon>Bacillati</taxon>
        <taxon>Bacillota</taxon>
        <taxon>Clostridia</taxon>
        <taxon>Peptostreptococcales</taxon>
        <taxon>Natronincolaceae</taxon>
        <taxon>Alkaliphilus</taxon>
    </lineage>
</organism>
<accession>A8MI25</accession>
<dbReference type="Proteomes" id="UP000000269">
    <property type="component" value="Chromosome"/>
</dbReference>
<reference evidence="2" key="1">
    <citation type="submission" date="2007-10" db="EMBL/GenBank/DDBJ databases">
        <title>Complete genome of Alkaliphilus oremlandii OhILAs.</title>
        <authorList>
            <person name="Copeland A."/>
            <person name="Lucas S."/>
            <person name="Lapidus A."/>
            <person name="Barry K."/>
            <person name="Detter J.C."/>
            <person name="Glavina del Rio T."/>
            <person name="Hammon N."/>
            <person name="Israni S."/>
            <person name="Dalin E."/>
            <person name="Tice H."/>
            <person name="Pitluck S."/>
            <person name="Chain P."/>
            <person name="Malfatti S."/>
            <person name="Shin M."/>
            <person name="Vergez L."/>
            <person name="Schmutz J."/>
            <person name="Larimer F."/>
            <person name="Land M."/>
            <person name="Hauser L."/>
            <person name="Kyrpides N."/>
            <person name="Mikhailova N."/>
            <person name="Stolz J.F."/>
            <person name="Dawson A."/>
            <person name="Fisher E."/>
            <person name="Crable B."/>
            <person name="Perera E."/>
            <person name="Lisak J."/>
            <person name="Ranganathan M."/>
            <person name="Basu P."/>
            <person name="Richardson P."/>
        </authorList>
    </citation>
    <scope>NUCLEOTIDE SEQUENCE [LARGE SCALE GENOMIC DNA]</scope>
    <source>
        <strain evidence="2">OhILAs</strain>
    </source>
</reference>
<evidence type="ECO:0000313" key="1">
    <source>
        <dbReference type="EMBL" id="ABW19457.1"/>
    </source>
</evidence>
<protein>
    <recommendedName>
        <fullName evidence="3">HTH HARE-type domain-containing protein</fullName>
    </recommendedName>
</protein>
<sequence length="74" mass="8615">MKLHDAIEKLIIHTGRPMTTTEIANKLNENKWYTKKDGSPIIPYQIHGRTKNYTRIFTRDGSLVSLKDERVTDD</sequence>
<dbReference type="eggNOG" id="COG3663">
    <property type="taxonomic scope" value="Bacteria"/>
</dbReference>
<dbReference type="EMBL" id="CP000853">
    <property type="protein sequence ID" value="ABW19457.1"/>
    <property type="molecule type" value="Genomic_DNA"/>
</dbReference>
<dbReference type="OrthoDB" id="9799921at2"/>
<evidence type="ECO:0008006" key="3">
    <source>
        <dbReference type="Google" id="ProtNLM"/>
    </source>
</evidence>
<name>A8MI25_ALKOO</name>
<dbReference type="AlphaFoldDB" id="A8MI25"/>
<keyword evidence="2" id="KW-1185">Reference proteome</keyword>
<dbReference type="KEGG" id="aoe:Clos_1917"/>
<dbReference type="HOGENOM" id="CLU_2767355_0_0_9"/>
<evidence type="ECO:0000313" key="2">
    <source>
        <dbReference type="Proteomes" id="UP000000269"/>
    </source>
</evidence>